<name>A0AAD1HBC3_9MYCO</name>
<dbReference type="AlphaFoldDB" id="A0AAD1HBC3"/>
<keyword evidence="2" id="KW-1185">Reference proteome</keyword>
<protein>
    <submittedName>
        <fullName evidence="1">Uncharacterized protein</fullName>
    </submittedName>
</protein>
<dbReference type="RefSeq" id="WP_263991943.1">
    <property type="nucleotide sequence ID" value="NZ_AP022560.1"/>
</dbReference>
<organism evidence="1 2">
    <name type="scientific">Mycolicibacterium moriokaense</name>
    <dbReference type="NCBI Taxonomy" id="39691"/>
    <lineage>
        <taxon>Bacteria</taxon>
        <taxon>Bacillati</taxon>
        <taxon>Actinomycetota</taxon>
        <taxon>Actinomycetes</taxon>
        <taxon>Mycobacteriales</taxon>
        <taxon>Mycobacteriaceae</taxon>
        <taxon>Mycolicibacterium</taxon>
    </lineage>
</organism>
<reference evidence="1 2" key="1">
    <citation type="journal article" date="2019" name="Emerg. Microbes Infect.">
        <title>Comprehensive subspecies identification of 175 nontuberculous mycobacteria species based on 7547 genomic profiles.</title>
        <authorList>
            <person name="Matsumoto Y."/>
            <person name="Kinjo T."/>
            <person name="Motooka D."/>
            <person name="Nabeya D."/>
            <person name="Jung N."/>
            <person name="Uechi K."/>
            <person name="Horii T."/>
            <person name="Iida T."/>
            <person name="Fujita J."/>
            <person name="Nakamura S."/>
        </authorList>
    </citation>
    <scope>NUCLEOTIDE SEQUENCE [LARGE SCALE GENOMIC DNA]</scope>
    <source>
        <strain evidence="1 2">JCM 6375</strain>
    </source>
</reference>
<accession>A0AAD1HBC3</accession>
<gene>
    <name evidence="1" type="ORF">MMOR_17540</name>
</gene>
<dbReference type="Proteomes" id="UP000466681">
    <property type="component" value="Chromosome"/>
</dbReference>
<sequence length="41" mass="4818">MRSPAMDPIAALTYETLAYREVIWHPDVVERIGNAYRNLRK</sequence>
<evidence type="ECO:0000313" key="1">
    <source>
        <dbReference type="EMBL" id="BBX00818.1"/>
    </source>
</evidence>
<evidence type="ECO:0000313" key="2">
    <source>
        <dbReference type="Proteomes" id="UP000466681"/>
    </source>
</evidence>
<dbReference type="EMBL" id="AP022560">
    <property type="protein sequence ID" value="BBX00818.1"/>
    <property type="molecule type" value="Genomic_DNA"/>
</dbReference>
<proteinExistence type="predicted"/>
<dbReference type="KEGG" id="mmor:MMOR_17540"/>